<evidence type="ECO:0000313" key="7">
    <source>
        <dbReference type="Proteomes" id="UP000094065"/>
    </source>
</evidence>
<dbReference type="GO" id="GO:0005737">
    <property type="term" value="C:cytoplasm"/>
    <property type="evidence" value="ECO:0007669"/>
    <property type="project" value="TreeGrafter"/>
</dbReference>
<reference evidence="6 7" key="1">
    <citation type="submission" date="2016-06" db="EMBL/GenBank/DDBJ databases">
        <title>Evolution of pathogenesis and genome organization in the Tremellales.</title>
        <authorList>
            <person name="Cuomo C."/>
            <person name="Litvintseva A."/>
            <person name="Heitman J."/>
            <person name="Chen Y."/>
            <person name="Sun S."/>
            <person name="Springer D."/>
            <person name="Dromer F."/>
            <person name="Young S."/>
            <person name="Zeng Q."/>
            <person name="Chapman S."/>
            <person name="Gujja S."/>
            <person name="Saif S."/>
            <person name="Birren B."/>
        </authorList>
    </citation>
    <scope>NUCLEOTIDE SEQUENCE [LARGE SCALE GENOMIC DNA]</scope>
    <source>
        <strain evidence="6 7">CBS 6039</strain>
    </source>
</reference>
<dbReference type="InterPro" id="IPR036188">
    <property type="entry name" value="FAD/NAD-bd_sf"/>
</dbReference>
<comment type="similarity">
    <text evidence="1">Belongs to the FAD-dependent oxidoreductase family.</text>
</comment>
<dbReference type="PANTHER" id="PTHR43735:SF3">
    <property type="entry name" value="FERROPTOSIS SUPPRESSOR PROTEIN 1"/>
    <property type="match status" value="1"/>
</dbReference>
<name>A0A1E3I765_9TREE</name>
<gene>
    <name evidence="6" type="ORF">L202_00362</name>
</gene>
<dbReference type="EMBL" id="AWGJ01000001">
    <property type="protein sequence ID" value="ODN84407.1"/>
    <property type="molecule type" value="Genomic_DNA"/>
</dbReference>
<dbReference type="Proteomes" id="UP000094065">
    <property type="component" value="Unassembled WGS sequence"/>
</dbReference>
<dbReference type="OrthoDB" id="202203at2759"/>
<dbReference type="PRINTS" id="PR00368">
    <property type="entry name" value="FADPNR"/>
</dbReference>
<protein>
    <recommendedName>
        <fullName evidence="5">FAD/NAD(P)-binding domain-containing protein</fullName>
    </recommendedName>
</protein>
<keyword evidence="2" id="KW-0285">Flavoprotein</keyword>
<dbReference type="Pfam" id="PF07992">
    <property type="entry name" value="Pyr_redox_2"/>
    <property type="match status" value="1"/>
</dbReference>
<dbReference type="STRING" id="1295533.A0A1E3I765"/>
<accession>A0A1E3I765</accession>
<evidence type="ECO:0000256" key="2">
    <source>
        <dbReference type="ARBA" id="ARBA00022630"/>
    </source>
</evidence>
<proteinExistence type="inferred from homology"/>
<comment type="caution">
    <text evidence="6">The sequence shown here is derived from an EMBL/GenBank/DDBJ whole genome shotgun (WGS) entry which is preliminary data.</text>
</comment>
<dbReference type="InterPro" id="IPR023753">
    <property type="entry name" value="FAD/NAD-binding_dom"/>
</dbReference>
<sequence>MAQIQNIVIIGASYAGHNLANALQATLPKSHRILLIDALDYSMWPIAALRAAVVPGWEDKITAPLRDTTVFPSGSQHKVIAPNRVVELREQSIVLEKPFEGSIEVPFFRCVIATGASQPSPMRAPFSTTEEEFKQSLRQTQQEVAQSKKVVIIGGGTVGVEMAGEIRAVHPEIEITIIHPNKALLAPEPLPKTANDSTKSWTNPPTAPKLSKSLQTVLEGINVKLILGDRAVIPEAGSVTDIAQWDGTAGPQSQVKKLSLQSGEQAEADYVFVSVGNKPNTQLVESVDQGAITSGLVAVDDYLKVASTTSSSPLSKNSNYYALGDVSAAPGPKTAYLAAEMAKVLAKSIVSEVNGKSPIQYNPGTFSILFVPVGPNDGAGSLTLPYIGTCVVGGGMVKMAKGKDLLVDMSWKPLWQGSEKVA</sequence>
<keyword evidence="3" id="KW-0274">FAD</keyword>
<dbReference type="SUPFAM" id="SSF51905">
    <property type="entry name" value="FAD/NAD(P)-binding domain"/>
    <property type="match status" value="1"/>
</dbReference>
<evidence type="ECO:0000259" key="5">
    <source>
        <dbReference type="Pfam" id="PF07992"/>
    </source>
</evidence>
<dbReference type="GeneID" id="30151671"/>
<keyword evidence="7" id="KW-1185">Reference proteome</keyword>
<dbReference type="RefSeq" id="XP_018998210.1">
    <property type="nucleotide sequence ID" value="XM_019133505.1"/>
</dbReference>
<evidence type="ECO:0000256" key="1">
    <source>
        <dbReference type="ARBA" id="ARBA00006442"/>
    </source>
</evidence>
<evidence type="ECO:0000256" key="4">
    <source>
        <dbReference type="ARBA" id="ARBA00023002"/>
    </source>
</evidence>
<evidence type="ECO:0000313" key="6">
    <source>
        <dbReference type="EMBL" id="ODN84407.1"/>
    </source>
</evidence>
<dbReference type="GO" id="GO:0004174">
    <property type="term" value="F:electron-transferring-flavoprotein dehydrogenase activity"/>
    <property type="evidence" value="ECO:0007669"/>
    <property type="project" value="TreeGrafter"/>
</dbReference>
<keyword evidence="4" id="KW-0560">Oxidoreductase</keyword>
<feature type="domain" description="FAD/NAD(P)-binding" evidence="5">
    <location>
        <begin position="6"/>
        <end position="342"/>
    </location>
</feature>
<dbReference type="Gene3D" id="3.50.50.100">
    <property type="match status" value="1"/>
</dbReference>
<evidence type="ECO:0000256" key="3">
    <source>
        <dbReference type="ARBA" id="ARBA00022827"/>
    </source>
</evidence>
<dbReference type="GO" id="GO:0050660">
    <property type="term" value="F:flavin adenine dinucleotide binding"/>
    <property type="evidence" value="ECO:0007669"/>
    <property type="project" value="TreeGrafter"/>
</dbReference>
<dbReference type="AlphaFoldDB" id="A0A1E3I765"/>
<dbReference type="PANTHER" id="PTHR43735">
    <property type="entry name" value="APOPTOSIS-INDUCING FACTOR 1"/>
    <property type="match status" value="1"/>
</dbReference>
<organism evidence="6 7">
    <name type="scientific">Cryptococcus amylolentus CBS 6039</name>
    <dbReference type="NCBI Taxonomy" id="1295533"/>
    <lineage>
        <taxon>Eukaryota</taxon>
        <taxon>Fungi</taxon>
        <taxon>Dikarya</taxon>
        <taxon>Basidiomycota</taxon>
        <taxon>Agaricomycotina</taxon>
        <taxon>Tremellomycetes</taxon>
        <taxon>Tremellales</taxon>
        <taxon>Cryptococcaceae</taxon>
        <taxon>Cryptococcus</taxon>
    </lineage>
</organism>